<keyword evidence="4" id="KW-1185">Reference proteome</keyword>
<dbReference type="RefSeq" id="XP_026630368.1">
    <property type="nucleotide sequence ID" value="XM_026764825.1"/>
</dbReference>
<keyword evidence="2" id="KW-0812">Transmembrane</keyword>
<dbReference type="AlphaFoldDB" id="A0A3F3QFB1"/>
<name>A0A3F3QFB1_9EURO</name>
<accession>A0A3F3QFB1</accession>
<gene>
    <name evidence="3" type="ORF">BDQ94DRAFT_136235</name>
</gene>
<proteinExistence type="predicted"/>
<feature type="compositionally biased region" description="Polar residues" evidence="1">
    <location>
        <begin position="80"/>
        <end position="90"/>
    </location>
</feature>
<dbReference type="EMBL" id="KZ852035">
    <property type="protein sequence ID" value="RDH37346.1"/>
    <property type="molecule type" value="Genomic_DNA"/>
</dbReference>
<evidence type="ECO:0000256" key="2">
    <source>
        <dbReference type="SAM" id="Phobius"/>
    </source>
</evidence>
<feature type="region of interest" description="Disordered" evidence="1">
    <location>
        <begin position="70"/>
        <end position="90"/>
    </location>
</feature>
<evidence type="ECO:0000256" key="1">
    <source>
        <dbReference type="SAM" id="MobiDB-lite"/>
    </source>
</evidence>
<sequence>MCYCCCCCCCCCCCRCYSKMMIMIIIIILIIIPFFVLFSYPNSWSSRYGAFLTRIFIHSCDCWLVSGMSQRDTHEKNEGRSSSSSDCAAG</sequence>
<reference evidence="3 4" key="1">
    <citation type="submission" date="2018-07" db="EMBL/GenBank/DDBJ databases">
        <title>The genomes of Aspergillus section Nigri reveals drivers in fungal speciation.</title>
        <authorList>
            <consortium name="DOE Joint Genome Institute"/>
            <person name="Vesth T.C."/>
            <person name="Nybo J."/>
            <person name="Theobald S."/>
            <person name="Brandl J."/>
            <person name="Frisvad J.C."/>
            <person name="Nielsen K.F."/>
            <person name="Lyhne E.K."/>
            <person name="Kogle M.E."/>
            <person name="Kuo A."/>
            <person name="Riley R."/>
            <person name="Clum A."/>
            <person name="Nolan M."/>
            <person name="Lipzen A."/>
            <person name="Salamov A."/>
            <person name="Henrissat B."/>
            <person name="Wiebenga A."/>
            <person name="De vries R.P."/>
            <person name="Grigoriev I.V."/>
            <person name="Mortensen U.H."/>
            <person name="Andersen M.R."/>
            <person name="Baker S.E."/>
        </authorList>
    </citation>
    <scope>NUCLEOTIDE SEQUENCE [LARGE SCALE GENOMIC DNA]</scope>
    <source>
        <strain evidence="3 4">CBS 139.54b</strain>
    </source>
</reference>
<keyword evidence="2" id="KW-0472">Membrane</keyword>
<protein>
    <submittedName>
        <fullName evidence="3">Uncharacterized protein</fullName>
    </submittedName>
</protein>
<organism evidence="3 4">
    <name type="scientific">Aspergillus welwitschiae</name>
    <dbReference type="NCBI Taxonomy" id="1341132"/>
    <lineage>
        <taxon>Eukaryota</taxon>
        <taxon>Fungi</taxon>
        <taxon>Dikarya</taxon>
        <taxon>Ascomycota</taxon>
        <taxon>Pezizomycotina</taxon>
        <taxon>Eurotiomycetes</taxon>
        <taxon>Eurotiomycetidae</taxon>
        <taxon>Eurotiales</taxon>
        <taxon>Aspergillaceae</taxon>
        <taxon>Aspergillus</taxon>
        <taxon>Aspergillus subgen. Circumdati</taxon>
    </lineage>
</organism>
<dbReference type="Proteomes" id="UP000253729">
    <property type="component" value="Unassembled WGS sequence"/>
</dbReference>
<keyword evidence="2" id="KW-1133">Transmembrane helix</keyword>
<evidence type="ECO:0000313" key="4">
    <source>
        <dbReference type="Proteomes" id="UP000253729"/>
    </source>
</evidence>
<feature type="transmembrane region" description="Helical" evidence="2">
    <location>
        <begin position="22"/>
        <end position="40"/>
    </location>
</feature>
<evidence type="ECO:0000313" key="3">
    <source>
        <dbReference type="EMBL" id="RDH37346.1"/>
    </source>
</evidence>
<dbReference type="GeneID" id="38133181"/>